<accession>A0ABW9A5R9</accession>
<dbReference type="InterPro" id="IPR029058">
    <property type="entry name" value="AB_hydrolase_fold"/>
</dbReference>
<protein>
    <submittedName>
        <fullName evidence="2">Hydrolase 2, exosortase A system-associated</fullName>
    </submittedName>
</protein>
<dbReference type="InterPro" id="IPR022742">
    <property type="entry name" value="Hydrolase_4"/>
</dbReference>
<evidence type="ECO:0000313" key="2">
    <source>
        <dbReference type="EMBL" id="MFL9923594.1"/>
    </source>
</evidence>
<dbReference type="GO" id="GO:0016787">
    <property type="term" value="F:hydrolase activity"/>
    <property type="evidence" value="ECO:0007669"/>
    <property type="project" value="UniProtKB-KW"/>
</dbReference>
<dbReference type="Pfam" id="PF12146">
    <property type="entry name" value="Hydrolase_4"/>
    <property type="match status" value="1"/>
</dbReference>
<feature type="domain" description="Serine aminopeptidase S33" evidence="1">
    <location>
        <begin position="56"/>
        <end position="167"/>
    </location>
</feature>
<dbReference type="Gene3D" id="3.40.50.1820">
    <property type="entry name" value="alpha/beta hydrolase"/>
    <property type="match status" value="1"/>
</dbReference>
<dbReference type="NCBIfam" id="TIGR03101">
    <property type="entry name" value="hydr2_PEP"/>
    <property type="match status" value="1"/>
</dbReference>
<keyword evidence="2" id="KW-0378">Hydrolase</keyword>
<keyword evidence="3" id="KW-1185">Reference proteome</keyword>
<dbReference type="SUPFAM" id="SSF53474">
    <property type="entry name" value="alpha/beta-Hydrolases"/>
    <property type="match status" value="1"/>
</dbReference>
<proteinExistence type="predicted"/>
<sequence length="292" mass="31523">MKRTGAASATSFFLPAVSGAGRRFCIYHAPHPAQPCRGAFVYAPPFADEMNRARRMAAMQARAFAAAGFGVLLIDLYGCGDSDGESGDASWEAWKDDLALAVQWLQQRLHVRPGIWGLRLGALLALDFAQEHADDIGPLLLWNPVLNGQNFLTQFLRLQLAGEMMSGVQSAAQPGKSKGTVALRDMLQAGRTLEIAGYDISPALALRLDSLDAMKLKPTASALHWLEIVRNEDTPLPAAQTRLAAHWQQQNVALDLRTLSGPAFWSTPETTTSPSLIELSCALALADSEQSA</sequence>
<dbReference type="RefSeq" id="WP_408155382.1">
    <property type="nucleotide sequence ID" value="NZ_JAQQFM010000002.1"/>
</dbReference>
<dbReference type="EMBL" id="JAQQFM010000002">
    <property type="protein sequence ID" value="MFL9923594.1"/>
    <property type="molecule type" value="Genomic_DNA"/>
</dbReference>
<gene>
    <name evidence="2" type="ORF">PQR62_04930</name>
</gene>
<comment type="caution">
    <text evidence="2">The sequence shown here is derived from an EMBL/GenBank/DDBJ whole genome shotgun (WGS) entry which is preliminary data.</text>
</comment>
<organism evidence="2 3">
    <name type="scientific">Herbaspirillum lusitanum</name>
    <dbReference type="NCBI Taxonomy" id="213312"/>
    <lineage>
        <taxon>Bacteria</taxon>
        <taxon>Pseudomonadati</taxon>
        <taxon>Pseudomonadota</taxon>
        <taxon>Betaproteobacteria</taxon>
        <taxon>Burkholderiales</taxon>
        <taxon>Oxalobacteraceae</taxon>
        <taxon>Herbaspirillum</taxon>
    </lineage>
</organism>
<evidence type="ECO:0000313" key="3">
    <source>
        <dbReference type="Proteomes" id="UP001629246"/>
    </source>
</evidence>
<dbReference type="Proteomes" id="UP001629246">
    <property type="component" value="Unassembled WGS sequence"/>
</dbReference>
<reference evidence="2 3" key="1">
    <citation type="journal article" date="2024" name="Chem. Sci.">
        <title>Discovery of megapolipeptins by genome mining of a Burkholderiales bacteria collection.</title>
        <authorList>
            <person name="Paulo B.S."/>
            <person name="Recchia M.J.J."/>
            <person name="Lee S."/>
            <person name="Fergusson C.H."/>
            <person name="Romanowski S.B."/>
            <person name="Hernandez A."/>
            <person name="Krull N."/>
            <person name="Liu D.Y."/>
            <person name="Cavanagh H."/>
            <person name="Bos A."/>
            <person name="Gray C.A."/>
            <person name="Murphy B.T."/>
            <person name="Linington R.G."/>
            <person name="Eustaquio A.S."/>
        </authorList>
    </citation>
    <scope>NUCLEOTIDE SEQUENCE [LARGE SCALE GENOMIC DNA]</scope>
    <source>
        <strain evidence="2 3">RL21-008-BIB-A</strain>
    </source>
</reference>
<dbReference type="InterPro" id="IPR017532">
    <property type="entry name" value="Hydrolase-2_PEP"/>
</dbReference>
<evidence type="ECO:0000259" key="1">
    <source>
        <dbReference type="Pfam" id="PF12146"/>
    </source>
</evidence>
<name>A0ABW9A5R9_9BURK</name>